<name>A0A6G1KGU8_9PLEO</name>
<accession>A0A6G1KGU8</accession>
<dbReference type="PANTHER" id="PTHR12390:SF0">
    <property type="entry name" value="UROPORPHYRINOGEN-III SYNTHASE"/>
    <property type="match status" value="1"/>
</dbReference>
<evidence type="ECO:0000259" key="2">
    <source>
        <dbReference type="Pfam" id="PF02602"/>
    </source>
</evidence>
<dbReference type="Pfam" id="PF02602">
    <property type="entry name" value="HEM4"/>
    <property type="match status" value="1"/>
</dbReference>
<dbReference type="GO" id="GO:0004852">
    <property type="term" value="F:uroporphyrinogen-III synthase activity"/>
    <property type="evidence" value="ECO:0007669"/>
    <property type="project" value="InterPro"/>
</dbReference>
<dbReference type="AlphaFoldDB" id="A0A6G1KGU8"/>
<sequence length="700" mass="78083">MAQNTQSKVPLLLLKTPSLPVDGYAEFFSTLDDSQYNPVFVPVLEHRFKQDTLDQVRLDIINASFISTPGRPAKYGAMIFTSQRAVEAVTQVVEDIRSEGVHLLDHLLPESVPFYVVGPATARGLRAMHLHCPILGEETGNGEALSLFILEHYNSLHQASPKPHLLFLVGDKRRDIIPKTLQSTELDPKRRSRVDEVVIYETGEMQSFKANFMSILQKNKAREVSTQWLVVFSPTGCKAMLESLDLLDNAGRLKSNADRGNIFVATIGPTTRDFLIEEFGFSPDVCASTPSAEGIADGIMSFIKEHNIRTRSRTNSSPKSDEKAAAAGSKRKADETVSAERETKAAKKQISIEESMGDGKKKATPENSEMEDAPNESSALSTEDEDEKVTEENTGEETAKAKTSKDSSKAEDGTAIEESSERKEKMPSNILEKGIIYFLTRNRVGLEDAESVGDLQRTFWVLRPMPIGAALGDGTLPDLENIRLMALPKKVFPKSHNDRFMTFVEKASTTMQDLKDNFFKGVEYDTKTMGTRKTEDVTFVGEGVYAITRSEDRTTHIAYSLTIPSELGEVQEDLGLKSQGSFIISVKNPERSSPANTRLPDPPKFPKEVIQEFRGLAWSEVKPNYLDYPNCQLLLIGEKVESATEPTTKDKKHDKETPKEELEQLEHENELRVEHLSGDDSIFHDLNISKKDYSKVPTTW</sequence>
<gene>
    <name evidence="3" type="ORF">K504DRAFT_374865</name>
</gene>
<dbReference type="FunFam" id="3.40.50.10090:FF:000011">
    <property type="entry name" value="Uroporphyrinogen-III synthase (UroS), putative"/>
    <property type="match status" value="1"/>
</dbReference>
<evidence type="ECO:0000256" key="1">
    <source>
        <dbReference type="SAM" id="MobiDB-lite"/>
    </source>
</evidence>
<dbReference type="GO" id="GO:0006780">
    <property type="term" value="P:uroporphyrinogen III biosynthetic process"/>
    <property type="evidence" value="ECO:0007669"/>
    <property type="project" value="InterPro"/>
</dbReference>
<organism evidence="3 4">
    <name type="scientific">Pleomassaria siparia CBS 279.74</name>
    <dbReference type="NCBI Taxonomy" id="1314801"/>
    <lineage>
        <taxon>Eukaryota</taxon>
        <taxon>Fungi</taxon>
        <taxon>Dikarya</taxon>
        <taxon>Ascomycota</taxon>
        <taxon>Pezizomycotina</taxon>
        <taxon>Dothideomycetes</taxon>
        <taxon>Pleosporomycetidae</taxon>
        <taxon>Pleosporales</taxon>
        <taxon>Pleomassariaceae</taxon>
        <taxon>Pleomassaria</taxon>
    </lineage>
</organism>
<feature type="compositionally biased region" description="Basic and acidic residues" evidence="1">
    <location>
        <begin position="397"/>
        <end position="412"/>
    </location>
</feature>
<dbReference type="InterPro" id="IPR039793">
    <property type="entry name" value="UROS/Hem4"/>
</dbReference>
<dbReference type="Gene3D" id="3.40.50.10090">
    <property type="match status" value="2"/>
</dbReference>
<dbReference type="EMBL" id="MU005767">
    <property type="protein sequence ID" value="KAF2711631.1"/>
    <property type="molecule type" value="Genomic_DNA"/>
</dbReference>
<dbReference type="PANTHER" id="PTHR12390">
    <property type="entry name" value="UROPORPHYRINOGEN III SYNTHASE"/>
    <property type="match status" value="1"/>
</dbReference>
<dbReference type="SUPFAM" id="SSF69618">
    <property type="entry name" value="HemD-like"/>
    <property type="match status" value="1"/>
</dbReference>
<feature type="region of interest" description="Disordered" evidence="1">
    <location>
        <begin position="643"/>
        <end position="667"/>
    </location>
</feature>
<dbReference type="GO" id="GO:0005829">
    <property type="term" value="C:cytosol"/>
    <property type="evidence" value="ECO:0007669"/>
    <property type="project" value="TreeGrafter"/>
</dbReference>
<proteinExistence type="predicted"/>
<evidence type="ECO:0000313" key="3">
    <source>
        <dbReference type="EMBL" id="KAF2711631.1"/>
    </source>
</evidence>
<dbReference type="OrthoDB" id="1028014at2759"/>
<dbReference type="UniPathway" id="UPA00251">
    <property type="reaction ID" value="UER00320"/>
</dbReference>
<reference evidence="3" key="1">
    <citation type="journal article" date="2020" name="Stud. Mycol.">
        <title>101 Dothideomycetes genomes: a test case for predicting lifestyles and emergence of pathogens.</title>
        <authorList>
            <person name="Haridas S."/>
            <person name="Albert R."/>
            <person name="Binder M."/>
            <person name="Bloem J."/>
            <person name="Labutti K."/>
            <person name="Salamov A."/>
            <person name="Andreopoulos B."/>
            <person name="Baker S."/>
            <person name="Barry K."/>
            <person name="Bills G."/>
            <person name="Bluhm B."/>
            <person name="Cannon C."/>
            <person name="Castanera R."/>
            <person name="Culley D."/>
            <person name="Daum C."/>
            <person name="Ezra D."/>
            <person name="Gonzalez J."/>
            <person name="Henrissat B."/>
            <person name="Kuo A."/>
            <person name="Liang C."/>
            <person name="Lipzen A."/>
            <person name="Lutzoni F."/>
            <person name="Magnuson J."/>
            <person name="Mondo S."/>
            <person name="Nolan M."/>
            <person name="Ohm R."/>
            <person name="Pangilinan J."/>
            <person name="Park H.-J."/>
            <person name="Ramirez L."/>
            <person name="Alfaro M."/>
            <person name="Sun H."/>
            <person name="Tritt A."/>
            <person name="Yoshinaga Y."/>
            <person name="Zwiers L.-H."/>
            <person name="Turgeon B."/>
            <person name="Goodwin S."/>
            <person name="Spatafora J."/>
            <person name="Crous P."/>
            <person name="Grigoriev I."/>
        </authorList>
    </citation>
    <scope>NUCLEOTIDE SEQUENCE</scope>
    <source>
        <strain evidence="3">CBS 279.74</strain>
    </source>
</reference>
<dbReference type="CDD" id="cd06578">
    <property type="entry name" value="HemD"/>
    <property type="match status" value="1"/>
</dbReference>
<dbReference type="InterPro" id="IPR003754">
    <property type="entry name" value="4pyrrol_synth_uPrphyn_synth"/>
</dbReference>
<keyword evidence="4" id="KW-1185">Reference proteome</keyword>
<dbReference type="Proteomes" id="UP000799428">
    <property type="component" value="Unassembled WGS sequence"/>
</dbReference>
<evidence type="ECO:0000313" key="4">
    <source>
        <dbReference type="Proteomes" id="UP000799428"/>
    </source>
</evidence>
<feature type="domain" description="Tetrapyrrole biosynthesis uroporphyrinogen III synthase" evidence="2">
    <location>
        <begin position="30"/>
        <end position="295"/>
    </location>
</feature>
<feature type="compositionally biased region" description="Basic and acidic residues" evidence="1">
    <location>
        <begin position="331"/>
        <end position="345"/>
    </location>
</feature>
<protein>
    <submittedName>
        <fullName evidence="3">Tetrapyrrole biosynthesis, uroporphyrinogen III synthase</fullName>
    </submittedName>
</protein>
<feature type="compositionally biased region" description="Acidic residues" evidence="1">
    <location>
        <begin position="382"/>
        <end position="395"/>
    </location>
</feature>
<feature type="region of interest" description="Disordered" evidence="1">
    <location>
        <begin position="308"/>
        <end position="427"/>
    </location>
</feature>
<dbReference type="InterPro" id="IPR036108">
    <property type="entry name" value="4pyrrol_syn_uPrphyn_synt_sf"/>
</dbReference>
<dbReference type="GO" id="GO:0006782">
    <property type="term" value="P:protoporphyrinogen IX biosynthetic process"/>
    <property type="evidence" value="ECO:0007669"/>
    <property type="project" value="UniProtKB-UniPathway"/>
</dbReference>